<gene>
    <name evidence="2" type="ORF">WICANDRAFT_80332</name>
</gene>
<evidence type="ECO:0000313" key="2">
    <source>
        <dbReference type="EMBL" id="ODQ58178.1"/>
    </source>
</evidence>
<dbReference type="GeneID" id="30202292"/>
<dbReference type="AlphaFoldDB" id="A0A1E3NYI8"/>
<dbReference type="Proteomes" id="UP000094112">
    <property type="component" value="Unassembled WGS sequence"/>
</dbReference>
<organism evidence="2 3">
    <name type="scientific">Wickerhamomyces anomalus (strain ATCC 58044 / CBS 1984 / NCYC 433 / NRRL Y-366-8)</name>
    <name type="common">Yeast</name>
    <name type="synonym">Hansenula anomala</name>
    <dbReference type="NCBI Taxonomy" id="683960"/>
    <lineage>
        <taxon>Eukaryota</taxon>
        <taxon>Fungi</taxon>
        <taxon>Dikarya</taxon>
        <taxon>Ascomycota</taxon>
        <taxon>Saccharomycotina</taxon>
        <taxon>Saccharomycetes</taxon>
        <taxon>Phaffomycetales</taxon>
        <taxon>Wickerhamomycetaceae</taxon>
        <taxon>Wickerhamomyces</taxon>
    </lineage>
</organism>
<name>A0A1E3NYI8_WICAA</name>
<keyword evidence="3" id="KW-1185">Reference proteome</keyword>
<feature type="compositionally biased region" description="Basic and acidic residues" evidence="1">
    <location>
        <begin position="212"/>
        <end position="239"/>
    </location>
</feature>
<dbReference type="RefSeq" id="XP_019037385.1">
    <property type="nucleotide sequence ID" value="XM_019185046.1"/>
</dbReference>
<evidence type="ECO:0000256" key="1">
    <source>
        <dbReference type="SAM" id="MobiDB-lite"/>
    </source>
</evidence>
<feature type="region of interest" description="Disordered" evidence="1">
    <location>
        <begin position="202"/>
        <end position="239"/>
    </location>
</feature>
<protein>
    <submittedName>
        <fullName evidence="2">Uncharacterized protein</fullName>
    </submittedName>
</protein>
<reference evidence="2 3" key="1">
    <citation type="journal article" date="2016" name="Proc. Natl. Acad. Sci. U.S.A.">
        <title>Comparative genomics of biotechnologically important yeasts.</title>
        <authorList>
            <person name="Riley R."/>
            <person name="Haridas S."/>
            <person name="Wolfe K.H."/>
            <person name="Lopes M.R."/>
            <person name="Hittinger C.T."/>
            <person name="Goeker M."/>
            <person name="Salamov A.A."/>
            <person name="Wisecaver J.H."/>
            <person name="Long T.M."/>
            <person name="Calvey C.H."/>
            <person name="Aerts A.L."/>
            <person name="Barry K.W."/>
            <person name="Choi C."/>
            <person name="Clum A."/>
            <person name="Coughlan A.Y."/>
            <person name="Deshpande S."/>
            <person name="Douglass A.P."/>
            <person name="Hanson S.J."/>
            <person name="Klenk H.-P."/>
            <person name="LaButti K.M."/>
            <person name="Lapidus A."/>
            <person name="Lindquist E.A."/>
            <person name="Lipzen A.M."/>
            <person name="Meier-Kolthoff J.P."/>
            <person name="Ohm R.A."/>
            <person name="Otillar R.P."/>
            <person name="Pangilinan J.L."/>
            <person name="Peng Y."/>
            <person name="Rokas A."/>
            <person name="Rosa C.A."/>
            <person name="Scheuner C."/>
            <person name="Sibirny A.A."/>
            <person name="Slot J.C."/>
            <person name="Stielow J.B."/>
            <person name="Sun H."/>
            <person name="Kurtzman C.P."/>
            <person name="Blackwell M."/>
            <person name="Grigoriev I.V."/>
            <person name="Jeffries T.W."/>
        </authorList>
    </citation>
    <scope>NUCLEOTIDE SEQUENCE [LARGE SCALE GENOMIC DNA]</scope>
    <source>
        <strain evidence="3">ATCC 58044 / CBS 1984 / NCYC 433 / NRRL Y-366-8</strain>
    </source>
</reference>
<dbReference type="EMBL" id="KV454212">
    <property type="protein sequence ID" value="ODQ58178.1"/>
    <property type="molecule type" value="Genomic_DNA"/>
</dbReference>
<accession>A0A1E3NYI8</accession>
<proteinExistence type="predicted"/>
<sequence>MAPPRSHKTFISFADRLTPSTIIESLGISPETFTQLQRKINFDGRCEDVIVQLIRERIYYVILIEKFAHSFDGGQNGKNAEKIGELIGFSKLQKKDEFNQVMKLKAEEYPDFFHKSSRDIIDVAVLKKSLKINIFAKLKSMGKRWLGFGPNYKTKESSHLQNVSKMFHYLCCIRTTSPLTSRTIGTIVLPITRFEQIRTIKITSRKTTRKPKSNEKTEEIKPKDDKRIKEESKTEREANERLDKINKMKEESIADRLSPAVIQESLGVSSELFAELQKKIDFHGDPFNVISKLVEERVFPFTMCYRYERAYGAEHMEGYTQMTLLEFEVIYGILEEHDDDIVNTLR</sequence>
<evidence type="ECO:0000313" key="3">
    <source>
        <dbReference type="Proteomes" id="UP000094112"/>
    </source>
</evidence>